<organism evidence="3 4">
    <name type="scientific">Thamnophis sirtalis</name>
    <dbReference type="NCBI Taxonomy" id="35019"/>
    <lineage>
        <taxon>Eukaryota</taxon>
        <taxon>Metazoa</taxon>
        <taxon>Chordata</taxon>
        <taxon>Craniata</taxon>
        <taxon>Vertebrata</taxon>
        <taxon>Euteleostomi</taxon>
        <taxon>Lepidosauria</taxon>
        <taxon>Squamata</taxon>
        <taxon>Bifurcata</taxon>
        <taxon>Unidentata</taxon>
        <taxon>Episquamata</taxon>
        <taxon>Toxicofera</taxon>
        <taxon>Serpentes</taxon>
        <taxon>Colubroidea</taxon>
        <taxon>Colubridae</taxon>
        <taxon>Natricinae</taxon>
        <taxon>Thamnophis</taxon>
    </lineage>
</organism>
<dbReference type="Gene3D" id="6.10.250.2090">
    <property type="match status" value="1"/>
</dbReference>
<keyword evidence="3" id="KW-1185">Reference proteome</keyword>
<dbReference type="GeneID" id="106552042"/>
<dbReference type="InterPro" id="IPR036013">
    <property type="entry name" value="Band_7/SPFH_dom_sf"/>
</dbReference>
<dbReference type="Proteomes" id="UP000504617">
    <property type="component" value="Unplaced"/>
</dbReference>
<proteinExistence type="inferred from homology"/>
<feature type="domain" description="Band 7" evidence="2">
    <location>
        <begin position="5"/>
        <end position="53"/>
    </location>
</feature>
<dbReference type="KEGG" id="tsr:106552042"/>
<comment type="similarity">
    <text evidence="1">Belongs to the band 7/mec-2 family.</text>
</comment>
<dbReference type="RefSeq" id="XP_013925703.1">
    <property type="nucleotide sequence ID" value="XM_014070228.1"/>
</dbReference>
<dbReference type="GO" id="GO:0005886">
    <property type="term" value="C:plasma membrane"/>
    <property type="evidence" value="ECO:0007669"/>
    <property type="project" value="InterPro"/>
</dbReference>
<protein>
    <submittedName>
        <fullName evidence="4">Stomatin-like protein 3</fullName>
    </submittedName>
</protein>
<dbReference type="AlphaFoldDB" id="A0A6I9YMS4"/>
<dbReference type="Pfam" id="PF01145">
    <property type="entry name" value="Band_7"/>
    <property type="match status" value="1"/>
</dbReference>
<gene>
    <name evidence="4" type="primary">LOC106552042</name>
</gene>
<evidence type="ECO:0000259" key="2">
    <source>
        <dbReference type="Pfam" id="PF01145"/>
    </source>
</evidence>
<evidence type="ECO:0000313" key="4">
    <source>
        <dbReference type="RefSeq" id="XP_013925703.1"/>
    </source>
</evidence>
<dbReference type="PANTHER" id="PTHR10264:SF19">
    <property type="entry name" value="AT06885P-RELATED"/>
    <property type="match status" value="1"/>
</dbReference>
<dbReference type="InterPro" id="IPR001107">
    <property type="entry name" value="Band_7"/>
</dbReference>
<evidence type="ECO:0000313" key="3">
    <source>
        <dbReference type="Proteomes" id="UP000504617"/>
    </source>
</evidence>
<sequence length="110" mass="12221">MLMERDGVYFVLPRLDHAVTVDMRTISFDIAPQEILTKDSVTIMVDGVVYYRGEVNASRALQKAAAIICENPAALQLRYLQTLTTIAAEKNSTIIFPLPLEILHGFASPK</sequence>
<dbReference type="PANTHER" id="PTHR10264">
    <property type="entry name" value="BAND 7 PROTEIN-RELATED"/>
    <property type="match status" value="1"/>
</dbReference>
<accession>A0A6I9YMS4</accession>
<reference evidence="4" key="1">
    <citation type="submission" date="2025-08" db="UniProtKB">
        <authorList>
            <consortium name="RefSeq"/>
        </authorList>
    </citation>
    <scope>IDENTIFICATION</scope>
    <source>
        <tissue evidence="4">Skeletal muscle</tissue>
    </source>
</reference>
<dbReference type="InterPro" id="IPR043202">
    <property type="entry name" value="Band-7_stomatin-like"/>
</dbReference>
<evidence type="ECO:0000256" key="1">
    <source>
        <dbReference type="ARBA" id="ARBA00008164"/>
    </source>
</evidence>
<dbReference type="OrthoDB" id="2105077at2759"/>
<name>A0A6I9YMS4_9SAUR</name>
<dbReference type="SUPFAM" id="SSF117892">
    <property type="entry name" value="Band 7/SPFH domain"/>
    <property type="match status" value="1"/>
</dbReference>